<name>A0A9P5U0L0_9AGAR</name>
<comment type="caution">
    <text evidence="1">The sequence shown here is derived from an EMBL/GenBank/DDBJ whole genome shotgun (WGS) entry which is preliminary data.</text>
</comment>
<dbReference type="OrthoDB" id="3253621at2759"/>
<dbReference type="AlphaFoldDB" id="A0A9P5U0L0"/>
<evidence type="ECO:0000313" key="2">
    <source>
        <dbReference type="Proteomes" id="UP000772434"/>
    </source>
</evidence>
<dbReference type="EMBL" id="JADNRY010000164">
    <property type="protein sequence ID" value="KAF9062700.1"/>
    <property type="molecule type" value="Genomic_DNA"/>
</dbReference>
<accession>A0A9P5U0L0</accession>
<keyword evidence="2" id="KW-1185">Reference proteome</keyword>
<dbReference type="Proteomes" id="UP000772434">
    <property type="component" value="Unassembled WGS sequence"/>
</dbReference>
<sequence>MPNYSNEWPCIKAVLSSYGPLVYMQNTSMSTACSARRCESVQLCGKCLPRRWIQLWVERLDVQAPGSAQLGIWLVCYHSPGRFNARRSTQLILWELKLVIDFPHAATILLPSAVITHSNTLVHADDRRSSFTQFSAGAIFRWVENGCRTEAKFAEEDPEGYEAMMAAKATAIERRMAMFSTVEELCTLVD</sequence>
<organism evidence="1 2">
    <name type="scientific">Rhodocollybia butyracea</name>
    <dbReference type="NCBI Taxonomy" id="206335"/>
    <lineage>
        <taxon>Eukaryota</taxon>
        <taxon>Fungi</taxon>
        <taxon>Dikarya</taxon>
        <taxon>Basidiomycota</taxon>
        <taxon>Agaricomycotina</taxon>
        <taxon>Agaricomycetes</taxon>
        <taxon>Agaricomycetidae</taxon>
        <taxon>Agaricales</taxon>
        <taxon>Marasmiineae</taxon>
        <taxon>Omphalotaceae</taxon>
        <taxon>Rhodocollybia</taxon>
    </lineage>
</organism>
<gene>
    <name evidence="1" type="ORF">BDP27DRAFT_274267</name>
</gene>
<proteinExistence type="predicted"/>
<protein>
    <submittedName>
        <fullName evidence="1">Uncharacterized protein</fullName>
    </submittedName>
</protein>
<reference evidence="1" key="1">
    <citation type="submission" date="2020-11" db="EMBL/GenBank/DDBJ databases">
        <authorList>
            <consortium name="DOE Joint Genome Institute"/>
            <person name="Ahrendt S."/>
            <person name="Riley R."/>
            <person name="Andreopoulos W."/>
            <person name="Labutti K."/>
            <person name="Pangilinan J."/>
            <person name="Ruiz-Duenas F.J."/>
            <person name="Barrasa J.M."/>
            <person name="Sanchez-Garcia M."/>
            <person name="Camarero S."/>
            <person name="Miyauchi S."/>
            <person name="Serrano A."/>
            <person name="Linde D."/>
            <person name="Babiker R."/>
            <person name="Drula E."/>
            <person name="Ayuso-Fernandez I."/>
            <person name="Pacheco R."/>
            <person name="Padilla G."/>
            <person name="Ferreira P."/>
            <person name="Barriuso J."/>
            <person name="Kellner H."/>
            <person name="Castanera R."/>
            <person name="Alfaro M."/>
            <person name="Ramirez L."/>
            <person name="Pisabarro A.G."/>
            <person name="Kuo A."/>
            <person name="Tritt A."/>
            <person name="Lipzen A."/>
            <person name="He G."/>
            <person name="Yan M."/>
            <person name="Ng V."/>
            <person name="Cullen D."/>
            <person name="Martin F."/>
            <person name="Rosso M.-N."/>
            <person name="Henrissat B."/>
            <person name="Hibbett D."/>
            <person name="Martinez A.T."/>
            <person name="Grigoriev I.V."/>
        </authorList>
    </citation>
    <scope>NUCLEOTIDE SEQUENCE</scope>
    <source>
        <strain evidence="1">AH 40177</strain>
    </source>
</reference>
<evidence type="ECO:0000313" key="1">
    <source>
        <dbReference type="EMBL" id="KAF9062700.1"/>
    </source>
</evidence>